<evidence type="ECO:0000259" key="20">
    <source>
        <dbReference type="PROSITE" id="PS51002"/>
    </source>
</evidence>
<dbReference type="GO" id="GO:0008121">
    <property type="term" value="F:quinol-cytochrome-c reductase activity"/>
    <property type="evidence" value="ECO:0007669"/>
    <property type="project" value="UniProtKB-EC"/>
</dbReference>
<evidence type="ECO:0000256" key="4">
    <source>
        <dbReference type="ARBA" id="ARBA00016116"/>
    </source>
</evidence>
<dbReference type="Pfam" id="PF13631">
    <property type="entry name" value="Cytochrom_B_N_2"/>
    <property type="match status" value="1"/>
</dbReference>
<evidence type="ECO:0000256" key="6">
    <source>
        <dbReference type="ARBA" id="ARBA00022475"/>
    </source>
</evidence>
<organism evidence="21 22">
    <name type="scientific">Streptomyces olivoverticillatus</name>
    <dbReference type="NCBI Taxonomy" id="66427"/>
    <lineage>
        <taxon>Bacteria</taxon>
        <taxon>Bacillati</taxon>
        <taxon>Actinomycetota</taxon>
        <taxon>Actinomycetes</taxon>
        <taxon>Kitasatosporales</taxon>
        <taxon>Streptomycetaceae</taxon>
        <taxon>Streptomyces</taxon>
    </lineage>
</organism>
<evidence type="ECO:0000256" key="9">
    <source>
        <dbReference type="ARBA" id="ARBA00022692"/>
    </source>
</evidence>
<feature type="transmembrane region" description="Helical" evidence="19">
    <location>
        <begin position="257"/>
        <end position="285"/>
    </location>
</feature>
<comment type="subcellular location">
    <subcellularLocation>
        <location evidence="2">Cell membrane</location>
        <topology evidence="2">Multi-pass membrane protein</topology>
    </subcellularLocation>
</comment>
<protein>
    <recommendedName>
        <fullName evidence="4">Cytochrome bc1 complex cytochrome b subunit</fullName>
        <ecNumber evidence="3">7.1.1.8</ecNumber>
    </recommendedName>
    <alternativeName>
        <fullName evidence="17">Cytochrome bc1 reductase complex subunit QcrB</fullName>
    </alternativeName>
</protein>
<feature type="domain" description="Cytochrome b/b6 N-terminal region profile" evidence="20">
    <location>
        <begin position="17"/>
        <end position="243"/>
    </location>
</feature>
<dbReference type="PROSITE" id="PS51002">
    <property type="entry name" value="CYTB_NTER"/>
    <property type="match status" value="1"/>
</dbReference>
<dbReference type="InterPro" id="IPR027387">
    <property type="entry name" value="Cytb/b6-like_sf"/>
</dbReference>
<dbReference type="InterPro" id="IPR005797">
    <property type="entry name" value="Cyt_b/b6_N"/>
</dbReference>
<dbReference type="Gene3D" id="1.20.810.10">
    <property type="entry name" value="Cytochrome Bc1 Complex, Chain C"/>
    <property type="match status" value="1"/>
</dbReference>
<evidence type="ECO:0000256" key="11">
    <source>
        <dbReference type="ARBA" id="ARBA00022967"/>
    </source>
</evidence>
<evidence type="ECO:0000256" key="10">
    <source>
        <dbReference type="ARBA" id="ARBA00022723"/>
    </source>
</evidence>
<feature type="transmembrane region" description="Helical" evidence="19">
    <location>
        <begin position="331"/>
        <end position="355"/>
    </location>
</feature>
<dbReference type="PANTHER" id="PTHR19271:SF16">
    <property type="entry name" value="CYTOCHROME B"/>
    <property type="match status" value="1"/>
</dbReference>
<sequence>MSTAADNRRKAPAGERVADWADGRLGIYSLAKANMRKIFPDHWSFMLGEVCLYSFVIIIMTGVYLTLFFHPSMTEVTYHGSYVPLQGMKMSEAFASTMHISFDVRGGLLIRQIHHWAALIFVAAMLVHMMRVFFTGAFRKPREVNWLFGFLLLVLGMFTGFTGYSLPDDLLSGTGVRFMEGAILSIPIIGTYVSMFLFGGEFPGADFVPRFFSIHVLLLPGIMLGLLVAHLILVFYHKHTQFPGPGRTNKNVVGMPLLPVYMAKAGGFFFLVFGLIAALAGLASINPIWAMGPYRPDQVSTGAQPDWYMGFSEGLIRVMPGWEINVAGHTLVLGVLIPLIIFPLVLAAIAVYPFIESWVTGDKREHHLLDRPRNAPTRTAFGVAWLTWYLVLLVGGGNDLWATHFHLSINTITWFVRIAFFVGPVVAFVATRRICLGLQRRDKDKVLHGRESGIIKRLPHGEFVEVHEPLSQEQLHTLTAHEQPKPLELEPEVDENGVARKAGAGQRLRVKLSKGFYGEGTHIPKATAEEYQEITSGHGHH</sequence>
<evidence type="ECO:0000256" key="13">
    <source>
        <dbReference type="ARBA" id="ARBA00022989"/>
    </source>
</evidence>
<evidence type="ECO:0000256" key="7">
    <source>
        <dbReference type="ARBA" id="ARBA00022617"/>
    </source>
</evidence>
<comment type="caution">
    <text evidence="21">The sequence shown here is derived from an EMBL/GenBank/DDBJ whole genome shotgun (WGS) entry which is preliminary data.</text>
</comment>
<evidence type="ECO:0000313" key="21">
    <source>
        <dbReference type="EMBL" id="MBB4892810.1"/>
    </source>
</evidence>
<feature type="transmembrane region" description="Helical" evidence="19">
    <location>
        <begin position="178"/>
        <end position="199"/>
    </location>
</feature>
<feature type="transmembrane region" description="Helical" evidence="19">
    <location>
        <begin position="146"/>
        <end position="166"/>
    </location>
</feature>
<keyword evidence="10" id="KW-0479">Metal-binding</keyword>
<feature type="region of interest" description="Disordered" evidence="18">
    <location>
        <begin position="481"/>
        <end position="500"/>
    </location>
</feature>
<evidence type="ECO:0000256" key="14">
    <source>
        <dbReference type="ARBA" id="ARBA00023004"/>
    </source>
</evidence>
<comment type="cofactor">
    <cofactor evidence="1">
        <name>heme</name>
        <dbReference type="ChEBI" id="CHEBI:30413"/>
    </cofactor>
</comment>
<dbReference type="RefSeq" id="WP_184348145.1">
    <property type="nucleotide sequence ID" value="NZ_JACHJH010000002.1"/>
</dbReference>
<evidence type="ECO:0000256" key="15">
    <source>
        <dbReference type="ARBA" id="ARBA00023136"/>
    </source>
</evidence>
<dbReference type="AlphaFoldDB" id="A0A7W7LM66"/>
<reference evidence="21 22" key="1">
    <citation type="submission" date="2020-08" db="EMBL/GenBank/DDBJ databases">
        <title>Genomic Encyclopedia of Type Strains, Phase III (KMG-III): the genomes of soil and plant-associated and newly described type strains.</title>
        <authorList>
            <person name="Whitman W."/>
        </authorList>
    </citation>
    <scope>NUCLEOTIDE SEQUENCE [LARGE SCALE GENOMIC DNA]</scope>
    <source>
        <strain evidence="21 22">CECT 3266</strain>
    </source>
</reference>
<accession>A0A7W7LM66</accession>
<evidence type="ECO:0000256" key="1">
    <source>
        <dbReference type="ARBA" id="ARBA00001971"/>
    </source>
</evidence>
<dbReference type="SUPFAM" id="SSF81342">
    <property type="entry name" value="Transmembrane di-heme cytochromes"/>
    <property type="match status" value="1"/>
</dbReference>
<name>A0A7W7LM66_9ACTN</name>
<dbReference type="GO" id="GO:0016491">
    <property type="term" value="F:oxidoreductase activity"/>
    <property type="evidence" value="ECO:0007669"/>
    <property type="project" value="InterPro"/>
</dbReference>
<keyword evidence="8" id="KW-0679">Respiratory chain</keyword>
<keyword evidence="12" id="KW-0249">Electron transport</keyword>
<dbReference type="GO" id="GO:0022904">
    <property type="term" value="P:respiratory electron transport chain"/>
    <property type="evidence" value="ECO:0007669"/>
    <property type="project" value="InterPro"/>
</dbReference>
<feature type="transmembrane region" description="Helical" evidence="19">
    <location>
        <begin position="211"/>
        <end position="236"/>
    </location>
</feature>
<dbReference type="GO" id="GO:0046872">
    <property type="term" value="F:metal ion binding"/>
    <property type="evidence" value="ECO:0007669"/>
    <property type="project" value="UniProtKB-KW"/>
</dbReference>
<evidence type="ECO:0000256" key="3">
    <source>
        <dbReference type="ARBA" id="ARBA00012951"/>
    </source>
</evidence>
<keyword evidence="5" id="KW-0813">Transport</keyword>
<gene>
    <name evidence="21" type="ORF">FHS39_001821</name>
</gene>
<evidence type="ECO:0000256" key="18">
    <source>
        <dbReference type="SAM" id="MobiDB-lite"/>
    </source>
</evidence>
<proteinExistence type="predicted"/>
<feature type="transmembrane region" description="Helical" evidence="19">
    <location>
        <begin position="414"/>
        <end position="435"/>
    </location>
</feature>
<keyword evidence="6" id="KW-1003">Cell membrane</keyword>
<dbReference type="EC" id="7.1.1.8" evidence="3"/>
<dbReference type="Proteomes" id="UP000556084">
    <property type="component" value="Unassembled WGS sequence"/>
</dbReference>
<feature type="transmembrane region" description="Helical" evidence="19">
    <location>
        <begin position="45"/>
        <end position="69"/>
    </location>
</feature>
<feature type="transmembrane region" description="Helical" evidence="19">
    <location>
        <begin position="115"/>
        <end position="134"/>
    </location>
</feature>
<dbReference type="PANTHER" id="PTHR19271">
    <property type="entry name" value="CYTOCHROME B"/>
    <property type="match status" value="1"/>
</dbReference>
<dbReference type="EMBL" id="JACHJH010000002">
    <property type="protein sequence ID" value="MBB4892810.1"/>
    <property type="molecule type" value="Genomic_DNA"/>
</dbReference>
<keyword evidence="15 19" id="KW-0472">Membrane</keyword>
<dbReference type="InterPro" id="IPR016174">
    <property type="entry name" value="Di-haem_cyt_TM"/>
</dbReference>
<evidence type="ECO:0000313" key="22">
    <source>
        <dbReference type="Proteomes" id="UP000556084"/>
    </source>
</evidence>
<keyword evidence="11" id="KW-1278">Translocase</keyword>
<keyword evidence="7" id="KW-0349">Heme</keyword>
<keyword evidence="14" id="KW-0408">Iron</keyword>
<evidence type="ECO:0000256" key="19">
    <source>
        <dbReference type="SAM" id="Phobius"/>
    </source>
</evidence>
<evidence type="ECO:0000256" key="5">
    <source>
        <dbReference type="ARBA" id="ARBA00022448"/>
    </source>
</evidence>
<comment type="catalytic activity">
    <reaction evidence="16">
        <text>a quinol + 2 Fe(III)-[cytochrome c](out) = a quinone + 2 Fe(II)-[cytochrome c](out) + 2 H(+)(out)</text>
        <dbReference type="Rhea" id="RHEA:11484"/>
        <dbReference type="Rhea" id="RHEA-COMP:10350"/>
        <dbReference type="Rhea" id="RHEA-COMP:14399"/>
        <dbReference type="ChEBI" id="CHEBI:15378"/>
        <dbReference type="ChEBI" id="CHEBI:24646"/>
        <dbReference type="ChEBI" id="CHEBI:29033"/>
        <dbReference type="ChEBI" id="CHEBI:29034"/>
        <dbReference type="ChEBI" id="CHEBI:132124"/>
        <dbReference type="EC" id="7.1.1.8"/>
    </reaction>
</comment>
<feature type="transmembrane region" description="Helical" evidence="19">
    <location>
        <begin position="375"/>
        <end position="394"/>
    </location>
</feature>
<dbReference type="FunFam" id="1.20.810.10:FF:000007">
    <property type="entry name" value="Ubiquinol-cytochrome C reductase B subunit"/>
    <property type="match status" value="1"/>
</dbReference>
<evidence type="ECO:0000256" key="2">
    <source>
        <dbReference type="ARBA" id="ARBA00004651"/>
    </source>
</evidence>
<evidence type="ECO:0000256" key="16">
    <source>
        <dbReference type="ARBA" id="ARBA00029351"/>
    </source>
</evidence>
<evidence type="ECO:0000256" key="12">
    <source>
        <dbReference type="ARBA" id="ARBA00022982"/>
    </source>
</evidence>
<keyword evidence="13 19" id="KW-1133">Transmembrane helix</keyword>
<evidence type="ECO:0000256" key="17">
    <source>
        <dbReference type="ARBA" id="ARBA00029568"/>
    </source>
</evidence>
<evidence type="ECO:0000256" key="8">
    <source>
        <dbReference type="ARBA" id="ARBA00022660"/>
    </source>
</evidence>
<dbReference type="GO" id="GO:0005886">
    <property type="term" value="C:plasma membrane"/>
    <property type="evidence" value="ECO:0007669"/>
    <property type="project" value="UniProtKB-SubCell"/>
</dbReference>
<keyword evidence="9 19" id="KW-0812">Transmembrane</keyword>
<keyword evidence="22" id="KW-1185">Reference proteome</keyword>